<evidence type="ECO:0000313" key="3">
    <source>
        <dbReference type="EMBL" id="KKK37752.1"/>
    </source>
</evidence>
<dbReference type="Pfam" id="PF09835">
    <property type="entry name" value="DUF2062"/>
    <property type="match status" value="1"/>
</dbReference>
<organism evidence="3 4">
    <name type="scientific">Mesobacillus campisalis</name>
    <dbReference type="NCBI Taxonomy" id="1408103"/>
    <lineage>
        <taxon>Bacteria</taxon>
        <taxon>Bacillati</taxon>
        <taxon>Bacillota</taxon>
        <taxon>Bacilli</taxon>
        <taxon>Bacillales</taxon>
        <taxon>Bacillaceae</taxon>
        <taxon>Mesobacillus</taxon>
    </lineage>
</organism>
<dbReference type="PANTHER" id="PTHR40547:SF1">
    <property type="entry name" value="SLL0298 PROTEIN"/>
    <property type="match status" value="1"/>
</dbReference>
<comment type="caution">
    <text evidence="3">The sequence shown here is derived from an EMBL/GenBank/DDBJ whole genome shotgun (WGS) entry which is preliminary data.</text>
</comment>
<dbReference type="PANTHER" id="PTHR40547">
    <property type="entry name" value="SLL0298 PROTEIN"/>
    <property type="match status" value="1"/>
</dbReference>
<dbReference type="OrthoDB" id="2081705at2"/>
<keyword evidence="1" id="KW-0472">Membrane</keyword>
<reference evidence="3 4" key="1">
    <citation type="submission" date="2015-04" db="EMBL/GenBank/DDBJ databases">
        <title>Taxonomic description and genome sequence of Bacillus campisalis sp. nov., a novel member of the genus Bacillus isolated from solar saltern.</title>
        <authorList>
            <person name="Mathan Kumar R."/>
            <person name="Kaur G."/>
            <person name="Kumar A."/>
            <person name="Singh N.K."/>
            <person name="Kaur N."/>
            <person name="Kumar N."/>
            <person name="Mayilraj S."/>
        </authorList>
    </citation>
    <scope>NUCLEOTIDE SEQUENCE [LARGE SCALE GENOMIC DNA]</scope>
    <source>
        <strain evidence="3 4">SA2-6</strain>
    </source>
</reference>
<feature type="domain" description="DUF2062" evidence="2">
    <location>
        <begin position="5"/>
        <end position="146"/>
    </location>
</feature>
<feature type="transmembrane region" description="Helical" evidence="1">
    <location>
        <begin position="56"/>
        <end position="78"/>
    </location>
</feature>
<evidence type="ECO:0000313" key="4">
    <source>
        <dbReference type="Proteomes" id="UP000034166"/>
    </source>
</evidence>
<feature type="transmembrane region" description="Helical" evidence="1">
    <location>
        <begin position="123"/>
        <end position="142"/>
    </location>
</feature>
<dbReference type="AlphaFoldDB" id="A0A0M2SXN7"/>
<accession>A0A0M2SXN7</accession>
<evidence type="ECO:0000256" key="1">
    <source>
        <dbReference type="SAM" id="Phobius"/>
    </source>
</evidence>
<proteinExistence type="predicted"/>
<sequence length="155" mass="17552">MKWKRRSKYYLVRLFRLKASPHQVAMGMALGFVPNWFPTFGIGPVLSAGIAKAAKVNLIAAVIGGFIGAPLWPFFFLLNYKVGSLFHPKPSKVTGIQEVEYLEAVNDTVDSWHSGSVQFLEGALINAFISSIIIYFIVYFLFKKYRIPILTKIRY</sequence>
<dbReference type="EMBL" id="LAYY01000012">
    <property type="protein sequence ID" value="KKK37752.1"/>
    <property type="molecule type" value="Genomic_DNA"/>
</dbReference>
<evidence type="ECO:0000259" key="2">
    <source>
        <dbReference type="Pfam" id="PF09835"/>
    </source>
</evidence>
<dbReference type="InterPro" id="IPR018639">
    <property type="entry name" value="DUF2062"/>
</dbReference>
<keyword evidence="4" id="KW-1185">Reference proteome</keyword>
<keyword evidence="1" id="KW-1133">Transmembrane helix</keyword>
<dbReference type="PATRIC" id="fig|1408103.3.peg.2789"/>
<name>A0A0M2SXN7_9BACI</name>
<keyword evidence="1" id="KW-0812">Transmembrane</keyword>
<dbReference type="Proteomes" id="UP000034166">
    <property type="component" value="Unassembled WGS sequence"/>
</dbReference>
<dbReference type="RefSeq" id="WP_046524090.1">
    <property type="nucleotide sequence ID" value="NZ_LAYY01000012.1"/>
</dbReference>
<gene>
    <name evidence="3" type="ORF">WQ57_12400</name>
</gene>
<protein>
    <recommendedName>
        <fullName evidence="2">DUF2062 domain-containing protein</fullName>
    </recommendedName>
</protein>